<proteinExistence type="inferred from homology"/>
<gene>
    <name evidence="8" type="ORF">SAMN05428642_1132</name>
</gene>
<feature type="domain" description="SusD-like N-terminal" evidence="7">
    <location>
        <begin position="148"/>
        <end position="235"/>
    </location>
</feature>
<dbReference type="InterPro" id="IPR011990">
    <property type="entry name" value="TPR-like_helical_dom_sf"/>
</dbReference>
<keyword evidence="3" id="KW-0732">Signal</keyword>
<evidence type="ECO:0000313" key="9">
    <source>
        <dbReference type="Proteomes" id="UP000182544"/>
    </source>
</evidence>
<dbReference type="GO" id="GO:2001070">
    <property type="term" value="F:starch binding"/>
    <property type="evidence" value="ECO:0007669"/>
    <property type="project" value="InterPro"/>
</dbReference>
<keyword evidence="5" id="KW-0998">Cell outer membrane</keyword>
<dbReference type="STRING" id="369401.SAMN05428642_1132"/>
<protein>
    <recommendedName>
        <fullName evidence="10">Starch-binding associating with outer membrane</fullName>
    </recommendedName>
</protein>
<evidence type="ECO:0000256" key="4">
    <source>
        <dbReference type="ARBA" id="ARBA00023136"/>
    </source>
</evidence>
<sequence>MKNKINKLIFIVAISLGITSCHDDLDQSPIDPDSFTEQDVFTDATSAKGALAKLYASLALTGQNGGDDGAADIADINQGFSQYTRMLFNLNELTTDHAVVGWGDPGLPDLHGMYWSASNDFSGAMYLRLAQEVSFCNSFILQASSLSEPEVEGFIAEARFLRAFAYYNLIDLFANVPLLTEITTELPVQSSRTDLFNFVETELLEIQDLLPNSQANEYGRVDRIAAMALLSKLYLNAEVWTGTPRYDDCVTFSNNVMNSSYTLHTSDLNGNGTAYDELFLADNDTNGAQNEFIFPIAFDGVQTATYGGSTFLIHGATGGTMDPSTLGINGGWGGYRTTKAMVEKFESPAIDLASLNSSLGGTPSDWGLVGDATENSWDGPDMEMFETSTNVFELYAQLSDGEMKFRFNEDWGNNYGDDGVDGVVEADGANISVTAGTYLINFDLNNFTYSLTIVPPPADKRGMFYTDGQNLEIAAIPPFKEGYAVTKFKNIDVNGNIGNDSSGEFTDTDLPMIRLAEIYLNYAEATLRGGGGDANLALSVINELRERAYGDASGNISSGELTLDFILDERSRELYWEGQRRTDLIRFNKFTSGDYLWPYKGNQPNGVSAGAFRNIFPIPNNTILTNPNLEQNQGY</sequence>
<dbReference type="Gene3D" id="1.10.3780.10">
    <property type="entry name" value="SusD-like"/>
    <property type="match status" value="1"/>
</dbReference>
<dbReference type="Proteomes" id="UP000182544">
    <property type="component" value="Unassembled WGS sequence"/>
</dbReference>
<dbReference type="SUPFAM" id="SSF48452">
    <property type="entry name" value="TPR-like"/>
    <property type="match status" value="1"/>
</dbReference>
<comment type="similarity">
    <text evidence="2">Belongs to the SusD family.</text>
</comment>
<reference evidence="8 9" key="1">
    <citation type="submission" date="2016-10" db="EMBL/GenBank/DDBJ databases">
        <authorList>
            <person name="de Groot N.N."/>
        </authorList>
    </citation>
    <scope>NUCLEOTIDE SEQUENCE [LARGE SCALE GENOMIC DNA]</scope>
    <source>
        <strain evidence="8 9">DSM 18180</strain>
    </source>
</reference>
<dbReference type="CDD" id="cd12956">
    <property type="entry name" value="CBM_SusE-F_like"/>
    <property type="match status" value="1"/>
</dbReference>
<dbReference type="Pfam" id="PF07980">
    <property type="entry name" value="SusD_RagB"/>
    <property type="match status" value="1"/>
</dbReference>
<dbReference type="InterPro" id="IPR012944">
    <property type="entry name" value="SusD_RagB_dom"/>
</dbReference>
<evidence type="ECO:0008006" key="10">
    <source>
        <dbReference type="Google" id="ProtNLM"/>
    </source>
</evidence>
<dbReference type="AlphaFoldDB" id="A0A1K2ISH1"/>
<comment type="subcellular location">
    <subcellularLocation>
        <location evidence="1">Cell outer membrane</location>
    </subcellularLocation>
</comment>
<evidence type="ECO:0000313" key="8">
    <source>
        <dbReference type="EMBL" id="SFZ95202.1"/>
    </source>
</evidence>
<evidence type="ECO:0000256" key="2">
    <source>
        <dbReference type="ARBA" id="ARBA00006275"/>
    </source>
</evidence>
<dbReference type="Gene3D" id="2.60.40.3620">
    <property type="match status" value="1"/>
</dbReference>
<dbReference type="OrthoDB" id="5694214at2"/>
<accession>A0A1K2ISH1</accession>
<evidence type="ECO:0000256" key="5">
    <source>
        <dbReference type="ARBA" id="ARBA00023237"/>
    </source>
</evidence>
<evidence type="ECO:0000259" key="6">
    <source>
        <dbReference type="Pfam" id="PF07980"/>
    </source>
</evidence>
<dbReference type="Pfam" id="PF14322">
    <property type="entry name" value="SusD-like_3"/>
    <property type="match status" value="1"/>
</dbReference>
<dbReference type="EMBL" id="FPKV01000013">
    <property type="protein sequence ID" value="SFZ95202.1"/>
    <property type="molecule type" value="Genomic_DNA"/>
</dbReference>
<feature type="domain" description="RagB/SusD" evidence="6">
    <location>
        <begin position="481"/>
        <end position="635"/>
    </location>
</feature>
<keyword evidence="4" id="KW-0472">Membrane</keyword>
<keyword evidence="9" id="KW-1185">Reference proteome</keyword>
<dbReference type="RefSeq" id="WP_072403776.1">
    <property type="nucleotide sequence ID" value="NZ_FPKV01000013.1"/>
</dbReference>
<dbReference type="PROSITE" id="PS51257">
    <property type="entry name" value="PROKAR_LIPOPROTEIN"/>
    <property type="match status" value="1"/>
</dbReference>
<evidence type="ECO:0000256" key="1">
    <source>
        <dbReference type="ARBA" id="ARBA00004442"/>
    </source>
</evidence>
<dbReference type="Gene3D" id="1.25.40.390">
    <property type="match status" value="1"/>
</dbReference>
<name>A0A1K2ISH1_9FLAO</name>
<dbReference type="GO" id="GO:0009279">
    <property type="term" value="C:cell outer membrane"/>
    <property type="evidence" value="ECO:0007669"/>
    <property type="project" value="UniProtKB-SubCell"/>
</dbReference>
<dbReference type="Gene3D" id="1.25.40.900">
    <property type="match status" value="1"/>
</dbReference>
<organism evidence="8 9">
    <name type="scientific">Flaviramulus basaltis</name>
    <dbReference type="NCBI Taxonomy" id="369401"/>
    <lineage>
        <taxon>Bacteria</taxon>
        <taxon>Pseudomonadati</taxon>
        <taxon>Bacteroidota</taxon>
        <taxon>Flavobacteriia</taxon>
        <taxon>Flavobacteriales</taxon>
        <taxon>Flavobacteriaceae</taxon>
        <taxon>Flaviramulus</taxon>
    </lineage>
</organism>
<evidence type="ECO:0000256" key="3">
    <source>
        <dbReference type="ARBA" id="ARBA00022729"/>
    </source>
</evidence>
<dbReference type="InterPro" id="IPR033985">
    <property type="entry name" value="SusD-like_N"/>
</dbReference>
<evidence type="ECO:0000259" key="7">
    <source>
        <dbReference type="Pfam" id="PF14322"/>
    </source>
</evidence>